<protein>
    <submittedName>
        <fullName evidence="3">Uncharacterized protein</fullName>
    </submittedName>
</protein>
<evidence type="ECO:0000256" key="2">
    <source>
        <dbReference type="SAM" id="Phobius"/>
    </source>
</evidence>
<feature type="region of interest" description="Disordered" evidence="1">
    <location>
        <begin position="1"/>
        <end position="23"/>
    </location>
</feature>
<evidence type="ECO:0000313" key="3">
    <source>
        <dbReference type="EMBL" id="SVA97836.1"/>
    </source>
</evidence>
<feature type="compositionally biased region" description="Low complexity" evidence="1">
    <location>
        <begin position="604"/>
        <end position="625"/>
    </location>
</feature>
<reference evidence="3" key="1">
    <citation type="submission" date="2018-05" db="EMBL/GenBank/DDBJ databases">
        <authorList>
            <person name="Lanie J.A."/>
            <person name="Ng W.-L."/>
            <person name="Kazmierczak K.M."/>
            <person name="Andrzejewski T.M."/>
            <person name="Davidsen T.M."/>
            <person name="Wayne K.J."/>
            <person name="Tettelin H."/>
            <person name="Glass J.I."/>
            <person name="Rusch D."/>
            <person name="Podicherti R."/>
            <person name="Tsui H.-C.T."/>
            <person name="Winkler M.E."/>
        </authorList>
    </citation>
    <scope>NUCLEOTIDE SEQUENCE</scope>
</reference>
<name>A0A382A8F6_9ZZZZ</name>
<feature type="region of interest" description="Disordered" evidence="1">
    <location>
        <begin position="603"/>
        <end position="625"/>
    </location>
</feature>
<dbReference type="AlphaFoldDB" id="A0A382A8F6"/>
<keyword evidence="2" id="KW-1133">Transmembrane helix</keyword>
<keyword evidence="2" id="KW-0812">Transmembrane</keyword>
<accession>A0A382A8F6</accession>
<keyword evidence="2" id="KW-0472">Membrane</keyword>
<sequence length="625" mass="68835">MAPSEVPAGTTTGTGSRGRGELSGVRRTARRLWSALVAVFLVAATLTATATPTSAESVSTGYKADGIVDLIWAAEHFGYSGPGEMQKAGVSSIKFFLGVAGITGNECDLGLADSLDPTGPYVYKSKWSDEELAALEWVADHYCITKEQAQVYGGTLFTFFAGLDAGENGTTAARRDPPPLTTTTTKPSGFPRVCQAWGGIQNRPDLSEVERLASHDFVFATPHVLELDWERTDDQPYEGLSVTLANIWEGDAVLRKASLLRLNPDFKFLASVFYREGPYVGDETDLTDLWDFGHFPPDSPFWFRDAAGEPVPAFGFDLNLDGVVQAAEIELALVDFRNPDLIELIAQKALALDQSGVVDGVMLDWWSEHGRTAASFIDWSTFYMTAEEEVEARLAILRRIRELVSDDFLIVGNTNQWTAPRSAPYMNGMYMETVKADWFSGYTVEELQTIEESLYWGSENLREPRINCLEGRRVVYDYGEVDDDALIAERDSAENKQWMRLFTTLSLTHSDEYVVFSGDPNHTQQHNWYDFWDADLGLPVGDKRQLLDGIEGLFIREFTNGYAVYNRSGTSQTISLSNDVTAVSSGLVAETHQLGDLDGEIYLGPTSETPAGTPSTSTAPTTTTT</sequence>
<evidence type="ECO:0000256" key="1">
    <source>
        <dbReference type="SAM" id="MobiDB-lite"/>
    </source>
</evidence>
<proteinExistence type="predicted"/>
<feature type="transmembrane region" description="Helical" evidence="2">
    <location>
        <begin position="32"/>
        <end position="50"/>
    </location>
</feature>
<organism evidence="3">
    <name type="scientific">marine metagenome</name>
    <dbReference type="NCBI Taxonomy" id="408172"/>
    <lineage>
        <taxon>unclassified sequences</taxon>
        <taxon>metagenomes</taxon>
        <taxon>ecological metagenomes</taxon>
    </lineage>
</organism>
<gene>
    <name evidence="3" type="ORF">METZ01_LOCUS150690</name>
</gene>
<dbReference type="EMBL" id="UINC01024363">
    <property type="protein sequence ID" value="SVA97836.1"/>
    <property type="molecule type" value="Genomic_DNA"/>
</dbReference>